<dbReference type="InterPro" id="IPR044960">
    <property type="entry name" value="RCA-like"/>
</dbReference>
<dbReference type="AlphaFoldDB" id="S8D726"/>
<keyword evidence="6" id="KW-1185">Reference proteome</keyword>
<evidence type="ECO:0000256" key="3">
    <source>
        <dbReference type="ARBA" id="ARBA00022840"/>
    </source>
</evidence>
<comment type="subcellular location">
    <subcellularLocation>
        <location evidence="1">Plastid</location>
        <location evidence="1">Chloroplast stroma</location>
    </subcellularLocation>
</comment>
<dbReference type="GO" id="GO:0009570">
    <property type="term" value="C:chloroplast stroma"/>
    <property type="evidence" value="ECO:0007669"/>
    <property type="project" value="UniProtKB-SubCell"/>
</dbReference>
<dbReference type="Proteomes" id="UP000015453">
    <property type="component" value="Unassembled WGS sequence"/>
</dbReference>
<dbReference type="InterPro" id="IPR048571">
    <property type="entry name" value="RuBisCO_activase_AAA_helical"/>
</dbReference>
<sequence>YVMGRMDKFYWQPTQEDIVNIVYRMYEKDGITRDEVFEIVEEFPNQALDFYGALRSRTYDRSILEWVNATGGAENLGSHLLKRKKLADFVAPKSVQQRVEDLLESGYDLVKEQKLVMESKLSKDYMKNMD</sequence>
<evidence type="ECO:0000313" key="6">
    <source>
        <dbReference type="Proteomes" id="UP000015453"/>
    </source>
</evidence>
<dbReference type="PANTHER" id="PTHR32429">
    <property type="match status" value="1"/>
</dbReference>
<organism evidence="5 6">
    <name type="scientific">Genlisea aurea</name>
    <dbReference type="NCBI Taxonomy" id="192259"/>
    <lineage>
        <taxon>Eukaryota</taxon>
        <taxon>Viridiplantae</taxon>
        <taxon>Streptophyta</taxon>
        <taxon>Embryophyta</taxon>
        <taxon>Tracheophyta</taxon>
        <taxon>Spermatophyta</taxon>
        <taxon>Magnoliopsida</taxon>
        <taxon>eudicotyledons</taxon>
        <taxon>Gunneridae</taxon>
        <taxon>Pentapetalae</taxon>
        <taxon>asterids</taxon>
        <taxon>lamiids</taxon>
        <taxon>Lamiales</taxon>
        <taxon>Lentibulariaceae</taxon>
        <taxon>Genlisea</taxon>
    </lineage>
</organism>
<accession>S8D726</accession>
<keyword evidence="2" id="KW-0547">Nucleotide-binding</keyword>
<gene>
    <name evidence="5" type="ORF">M569_16366</name>
</gene>
<dbReference type="Gene3D" id="1.10.8.1070">
    <property type="match status" value="1"/>
</dbReference>
<name>S8D726_9LAMI</name>
<proteinExistence type="predicted"/>
<dbReference type="PANTHER" id="PTHR32429:SF11">
    <property type="entry name" value="RIBULOSE BISPHOSPHATE CARBOXYLASE_OXYGENASE ACTIVASE, CHLOROPLASTIC"/>
    <property type="match status" value="1"/>
</dbReference>
<evidence type="ECO:0000256" key="1">
    <source>
        <dbReference type="ARBA" id="ARBA00004470"/>
    </source>
</evidence>
<evidence type="ECO:0000313" key="5">
    <source>
        <dbReference type="EMBL" id="EPS58448.1"/>
    </source>
</evidence>
<protein>
    <submittedName>
        <fullName evidence="5">Ribulose-1,5-bisphosphate carboxylase/oxygenase activase-like protein</fullName>
    </submittedName>
</protein>
<evidence type="ECO:0000256" key="2">
    <source>
        <dbReference type="ARBA" id="ARBA00022741"/>
    </source>
</evidence>
<feature type="non-terminal residue" evidence="5">
    <location>
        <position position="1"/>
    </location>
</feature>
<evidence type="ECO:0000259" key="4">
    <source>
        <dbReference type="Pfam" id="PF21228"/>
    </source>
</evidence>
<reference evidence="5 6" key="1">
    <citation type="journal article" date="2013" name="BMC Genomics">
        <title>The miniature genome of a carnivorous plant Genlisea aurea contains a low number of genes and short non-coding sequences.</title>
        <authorList>
            <person name="Leushkin E.V."/>
            <person name="Sutormin R.A."/>
            <person name="Nabieva E.R."/>
            <person name="Penin A.A."/>
            <person name="Kondrashov A.S."/>
            <person name="Logacheva M.D."/>
        </authorList>
    </citation>
    <scope>NUCLEOTIDE SEQUENCE [LARGE SCALE GENOMIC DNA]</scope>
</reference>
<dbReference type="EMBL" id="AUSU01009212">
    <property type="protein sequence ID" value="EPS58448.1"/>
    <property type="molecule type" value="Genomic_DNA"/>
</dbReference>
<feature type="domain" description="Ribulose bisphosphate carboxylase/oxygenase activase AAA helical" evidence="4">
    <location>
        <begin position="15"/>
        <end position="113"/>
    </location>
</feature>
<dbReference type="OrthoDB" id="2014558at2759"/>
<keyword evidence="3" id="KW-0067">ATP-binding</keyword>
<feature type="non-terminal residue" evidence="5">
    <location>
        <position position="130"/>
    </location>
</feature>
<dbReference type="Pfam" id="PF21228">
    <property type="entry name" value="RuBisCO_activase_AAA_helical"/>
    <property type="match status" value="1"/>
</dbReference>
<dbReference type="GO" id="GO:0005524">
    <property type="term" value="F:ATP binding"/>
    <property type="evidence" value="ECO:0007669"/>
    <property type="project" value="UniProtKB-KW"/>
</dbReference>
<comment type="caution">
    <text evidence="5">The sequence shown here is derived from an EMBL/GenBank/DDBJ whole genome shotgun (WGS) entry which is preliminary data.</text>
</comment>